<feature type="compositionally biased region" description="Polar residues" evidence="1">
    <location>
        <begin position="156"/>
        <end position="177"/>
    </location>
</feature>
<protein>
    <submittedName>
        <fullName evidence="2">Uncharacterized protein</fullName>
    </submittedName>
</protein>
<keyword evidence="3" id="KW-1185">Reference proteome</keyword>
<evidence type="ECO:0000313" key="2">
    <source>
        <dbReference type="EMBL" id="EGG05941.1"/>
    </source>
</evidence>
<dbReference type="RefSeq" id="XP_007410997.1">
    <property type="nucleotide sequence ID" value="XM_007410935.1"/>
</dbReference>
<gene>
    <name evidence="2" type="ORF">MELLADRAFT_87591</name>
</gene>
<dbReference type="EMBL" id="GL883111">
    <property type="protein sequence ID" value="EGG05941.1"/>
    <property type="molecule type" value="Genomic_DNA"/>
</dbReference>
<dbReference type="AlphaFoldDB" id="F4RNZ9"/>
<evidence type="ECO:0000313" key="3">
    <source>
        <dbReference type="Proteomes" id="UP000001072"/>
    </source>
</evidence>
<proteinExistence type="predicted"/>
<organism evidence="3">
    <name type="scientific">Melampsora larici-populina (strain 98AG31 / pathotype 3-4-7)</name>
    <name type="common">Poplar leaf rust fungus</name>
    <dbReference type="NCBI Taxonomy" id="747676"/>
    <lineage>
        <taxon>Eukaryota</taxon>
        <taxon>Fungi</taxon>
        <taxon>Dikarya</taxon>
        <taxon>Basidiomycota</taxon>
        <taxon>Pucciniomycotina</taxon>
        <taxon>Pucciniomycetes</taxon>
        <taxon>Pucciniales</taxon>
        <taxon>Melampsoraceae</taxon>
        <taxon>Melampsora</taxon>
    </lineage>
</organism>
<dbReference type="GeneID" id="18934570"/>
<dbReference type="Proteomes" id="UP000001072">
    <property type="component" value="Unassembled WGS sequence"/>
</dbReference>
<dbReference type="HOGENOM" id="CLU_043177_0_0_1"/>
<dbReference type="OrthoDB" id="10622947at2759"/>
<sequence length="324" mass="36087">MAPILKLCKYYFELEPVFGTRHANVRLAATRSLPATSRNVESKDDGQIQRDAREHSINSNLAYEMDQNGSKRTQLEEGMNGSLVNDSHLPNEDSDAQSDDITMEEMRRVMNDNFDETPGISDTYTPIRAFQSSQTRSQPQLSSSSLKRTSSKHSLESASQSTMSKRARQSGSASSIQGLFEGRNYGSSSAGADTFTSTIEREAVINHGKNMDRLTQLAVNMNTAMFGQPTSQPVLSEEQIQKKSSIEIELADVKLSSERFDLDSRKEKHLLEIQQMKAEMEHQQVSRNAQLISTLMRDHNMNIHDAMLAAQQAQAMVQSSSSAT</sequence>
<dbReference type="VEuPathDB" id="FungiDB:MELLADRAFT_87591"/>
<feature type="compositionally biased region" description="Polar residues" evidence="1">
    <location>
        <begin position="130"/>
        <end position="140"/>
    </location>
</feature>
<dbReference type="KEGG" id="mlr:MELLADRAFT_87591"/>
<dbReference type="InParanoid" id="F4RNZ9"/>
<name>F4RNZ9_MELLP</name>
<feature type="region of interest" description="Disordered" evidence="1">
    <location>
        <begin position="130"/>
        <end position="192"/>
    </location>
</feature>
<evidence type="ECO:0000256" key="1">
    <source>
        <dbReference type="SAM" id="MobiDB-lite"/>
    </source>
</evidence>
<reference evidence="3" key="1">
    <citation type="journal article" date="2011" name="Proc. Natl. Acad. Sci. U.S.A.">
        <title>Obligate biotrophy features unraveled by the genomic analysis of rust fungi.</title>
        <authorList>
            <person name="Duplessis S."/>
            <person name="Cuomo C.A."/>
            <person name="Lin Y.-C."/>
            <person name="Aerts A."/>
            <person name="Tisserant E."/>
            <person name="Veneault-Fourrey C."/>
            <person name="Joly D.L."/>
            <person name="Hacquard S."/>
            <person name="Amselem J."/>
            <person name="Cantarel B.L."/>
            <person name="Chiu R."/>
            <person name="Coutinho P.M."/>
            <person name="Feau N."/>
            <person name="Field M."/>
            <person name="Frey P."/>
            <person name="Gelhaye E."/>
            <person name="Goldberg J."/>
            <person name="Grabherr M.G."/>
            <person name="Kodira C.D."/>
            <person name="Kohler A."/>
            <person name="Kuees U."/>
            <person name="Lindquist E.A."/>
            <person name="Lucas S.M."/>
            <person name="Mago R."/>
            <person name="Mauceli E."/>
            <person name="Morin E."/>
            <person name="Murat C."/>
            <person name="Pangilinan J.L."/>
            <person name="Park R."/>
            <person name="Pearson M."/>
            <person name="Quesneville H."/>
            <person name="Rouhier N."/>
            <person name="Sakthikumar S."/>
            <person name="Salamov A.A."/>
            <person name="Schmutz J."/>
            <person name="Selles B."/>
            <person name="Shapiro H."/>
            <person name="Tanguay P."/>
            <person name="Tuskan G.A."/>
            <person name="Henrissat B."/>
            <person name="Van de Peer Y."/>
            <person name="Rouze P."/>
            <person name="Ellis J.G."/>
            <person name="Dodds P.N."/>
            <person name="Schein J.E."/>
            <person name="Zhong S."/>
            <person name="Hamelin R.C."/>
            <person name="Grigoriev I.V."/>
            <person name="Szabo L.J."/>
            <person name="Martin F."/>
        </authorList>
    </citation>
    <scope>NUCLEOTIDE SEQUENCE [LARGE SCALE GENOMIC DNA]</scope>
    <source>
        <strain evidence="3">98AG31 / pathotype 3-4-7</strain>
    </source>
</reference>
<accession>F4RNZ9</accession>